<evidence type="ECO:0000313" key="2">
    <source>
        <dbReference type="Proteomes" id="UP001281761"/>
    </source>
</evidence>
<comment type="caution">
    <text evidence="1">The sequence shown here is derived from an EMBL/GenBank/DDBJ whole genome shotgun (WGS) entry which is preliminary data.</text>
</comment>
<keyword evidence="2" id="KW-1185">Reference proteome</keyword>
<name>A0ABQ9Y016_9EUKA</name>
<reference evidence="1 2" key="1">
    <citation type="journal article" date="2022" name="bioRxiv">
        <title>Genomics of Preaxostyla Flagellates Illuminates Evolutionary Transitions and the Path Towards Mitochondrial Loss.</title>
        <authorList>
            <person name="Novak L.V.F."/>
            <person name="Treitli S.C."/>
            <person name="Pyrih J."/>
            <person name="Halakuc P."/>
            <person name="Pipaliya S.V."/>
            <person name="Vacek V."/>
            <person name="Brzon O."/>
            <person name="Soukal P."/>
            <person name="Eme L."/>
            <person name="Dacks J.B."/>
            <person name="Karnkowska A."/>
            <person name="Elias M."/>
            <person name="Hampl V."/>
        </authorList>
    </citation>
    <scope>NUCLEOTIDE SEQUENCE [LARGE SCALE GENOMIC DNA]</scope>
    <source>
        <strain evidence="1">NAU3</strain>
        <tissue evidence="1">Gut</tissue>
    </source>
</reference>
<evidence type="ECO:0000313" key="1">
    <source>
        <dbReference type="EMBL" id="KAK2957086.1"/>
    </source>
</evidence>
<protein>
    <submittedName>
        <fullName evidence="1">Uncharacterized protein</fullName>
    </submittedName>
</protein>
<proteinExistence type="predicted"/>
<dbReference type="EMBL" id="JARBJD010000049">
    <property type="protein sequence ID" value="KAK2957086.1"/>
    <property type="molecule type" value="Genomic_DNA"/>
</dbReference>
<sequence length="121" mass="14404">MTFPNTKLLSIVRDGSENFEIMLTLKYRFFSSGINAISDTCEMSIQKKERDLLNETILVLLKRQLFIPQMSKQRSRQFYRKYTKQLLVHLVKTRTMVQKEKRRKVESSFVAYSLSRLWNGC</sequence>
<gene>
    <name evidence="1" type="ORF">BLNAU_7916</name>
</gene>
<dbReference type="Proteomes" id="UP001281761">
    <property type="component" value="Unassembled WGS sequence"/>
</dbReference>
<accession>A0ABQ9Y016</accession>
<organism evidence="1 2">
    <name type="scientific">Blattamonas nauphoetae</name>
    <dbReference type="NCBI Taxonomy" id="2049346"/>
    <lineage>
        <taxon>Eukaryota</taxon>
        <taxon>Metamonada</taxon>
        <taxon>Preaxostyla</taxon>
        <taxon>Oxymonadida</taxon>
        <taxon>Blattamonas</taxon>
    </lineage>
</organism>